<evidence type="ECO:0000313" key="2">
    <source>
        <dbReference type="Proteomes" id="UP000199153"/>
    </source>
</evidence>
<reference evidence="1 2" key="1">
    <citation type="submission" date="2016-10" db="EMBL/GenBank/DDBJ databases">
        <authorList>
            <person name="de Groot N.N."/>
        </authorList>
    </citation>
    <scope>NUCLEOTIDE SEQUENCE [LARGE SCALE GENOMIC DNA]</scope>
    <source>
        <strain evidence="1 2">DSM 17794</strain>
    </source>
</reference>
<name>A0A1I5CEN0_9FLAO</name>
<organism evidence="1 2">
    <name type="scientific">Salegentibacter flavus</name>
    <dbReference type="NCBI Taxonomy" id="287099"/>
    <lineage>
        <taxon>Bacteria</taxon>
        <taxon>Pseudomonadati</taxon>
        <taxon>Bacteroidota</taxon>
        <taxon>Flavobacteriia</taxon>
        <taxon>Flavobacteriales</taxon>
        <taxon>Flavobacteriaceae</taxon>
        <taxon>Salegentibacter</taxon>
    </lineage>
</organism>
<dbReference type="AlphaFoldDB" id="A0A1I5CEN0"/>
<evidence type="ECO:0000313" key="1">
    <source>
        <dbReference type="EMBL" id="SFN85383.1"/>
    </source>
</evidence>
<sequence length="82" mass="9404">MALTLTLVSCREQEEEKSEMEQLMEEDDAKVKVKDDKIKVKTDDKKIKIKTDDDGDVTKKVKIDDKSSYGRRSIAVKRKTGI</sequence>
<dbReference type="STRING" id="287099.SAMN05660413_02816"/>
<protein>
    <submittedName>
        <fullName evidence="1">Uncharacterized protein</fullName>
    </submittedName>
</protein>
<dbReference type="EMBL" id="FOVL01000021">
    <property type="protein sequence ID" value="SFN85383.1"/>
    <property type="molecule type" value="Genomic_DNA"/>
</dbReference>
<dbReference type="Proteomes" id="UP000199153">
    <property type="component" value="Unassembled WGS sequence"/>
</dbReference>
<accession>A0A1I5CEN0</accession>
<proteinExistence type="predicted"/>
<dbReference type="RefSeq" id="WP_093410891.1">
    <property type="nucleotide sequence ID" value="NZ_FOVL01000021.1"/>
</dbReference>
<keyword evidence="2" id="KW-1185">Reference proteome</keyword>
<gene>
    <name evidence="1" type="ORF">SAMN05660413_02816</name>
</gene>